<evidence type="ECO:0000313" key="6">
    <source>
        <dbReference type="EMBL" id="KAK4173849.1"/>
    </source>
</evidence>
<accession>A0AAN6W1S2</accession>
<feature type="region of interest" description="Disordered" evidence="5">
    <location>
        <begin position="73"/>
        <end position="93"/>
    </location>
</feature>
<dbReference type="Pfam" id="PF00743">
    <property type="entry name" value="FMO-like"/>
    <property type="match status" value="1"/>
</dbReference>
<dbReference type="Proteomes" id="UP001302321">
    <property type="component" value="Unassembled WGS sequence"/>
</dbReference>
<dbReference type="Gene3D" id="3.50.50.60">
    <property type="entry name" value="FAD/NAD(P)-binding domain"/>
    <property type="match status" value="2"/>
</dbReference>
<comment type="caution">
    <text evidence="6">The sequence shown here is derived from an EMBL/GenBank/DDBJ whole genome shotgun (WGS) entry which is preliminary data.</text>
</comment>
<keyword evidence="7" id="KW-1185">Reference proteome</keyword>
<evidence type="ECO:0000256" key="4">
    <source>
        <dbReference type="ARBA" id="ARBA00023002"/>
    </source>
</evidence>
<dbReference type="InterPro" id="IPR036188">
    <property type="entry name" value="FAD/NAD-bd_sf"/>
</dbReference>
<name>A0AAN6W1S2_9PEZI</name>
<evidence type="ECO:0000256" key="5">
    <source>
        <dbReference type="SAM" id="MobiDB-lite"/>
    </source>
</evidence>
<keyword evidence="6" id="KW-0503">Monooxygenase</keyword>
<dbReference type="GO" id="GO:0050661">
    <property type="term" value="F:NADP binding"/>
    <property type="evidence" value="ECO:0007669"/>
    <property type="project" value="InterPro"/>
</dbReference>
<dbReference type="InterPro" id="IPR020946">
    <property type="entry name" value="Flavin_mOase-like"/>
</dbReference>
<sequence>MDTAKEKKIRSVAIIGAGASGAVTAAAFKAENYFEHIRVFERRESPGGTWIYDASPPVSIPIHPGALAPEIDPPLSIPASLPTTTSPSRQERYSQTPIYDNLTTNVPSIAMSFSDLPFPYGPFCPHHIPQQYIASYFSHHRTDSFLVLNTTLENLTKLPPSHPGGCNRWKLTLRKHDPLQNLDSWWEEEYDAIVLANGHYSVPYIPFVPGLQSYARNFPHKIQHSKTFRSPVPYHNNRILIIGNSASGHDLSVSLIPVAALPLYVSRRSPSRWDGALPPKKVVWKPTVSSYDPNTGRISFSDGTKLEKEDVDVVIYCTGYQPSFPFWNSAVNGGELWDYTRGRRLLGSYQHTFLREFPSLGLVGVPRVLTFRGFEYQAIALARYLSGRAALPSGREQKEWEDKRVEKVRRERKKFHDIPWEDGQTFEWLGWLYLFAGLGTLKGEGMRPPVLGEDVRWAVENVRKYPVKLEKHGDEDKGLVEGEGWVLIEKQRKDLLAFI</sequence>
<keyword evidence="2" id="KW-0285">Flavoprotein</keyword>
<keyword evidence="4" id="KW-0560">Oxidoreductase</keyword>
<proteinExistence type="inferred from homology"/>
<evidence type="ECO:0000256" key="2">
    <source>
        <dbReference type="ARBA" id="ARBA00022630"/>
    </source>
</evidence>
<dbReference type="InterPro" id="IPR050346">
    <property type="entry name" value="FMO-like"/>
</dbReference>
<keyword evidence="3" id="KW-0274">FAD</keyword>
<feature type="compositionally biased region" description="Polar residues" evidence="5">
    <location>
        <begin position="81"/>
        <end position="93"/>
    </location>
</feature>
<dbReference type="EMBL" id="MU866316">
    <property type="protein sequence ID" value="KAK4173849.1"/>
    <property type="molecule type" value="Genomic_DNA"/>
</dbReference>
<evidence type="ECO:0000256" key="3">
    <source>
        <dbReference type="ARBA" id="ARBA00022827"/>
    </source>
</evidence>
<reference evidence="6" key="2">
    <citation type="submission" date="2023-05" db="EMBL/GenBank/DDBJ databases">
        <authorList>
            <consortium name="Lawrence Berkeley National Laboratory"/>
            <person name="Steindorff A."/>
            <person name="Hensen N."/>
            <person name="Bonometti L."/>
            <person name="Westerberg I."/>
            <person name="Brannstrom I.O."/>
            <person name="Guillou S."/>
            <person name="Cros-Aarteil S."/>
            <person name="Calhoun S."/>
            <person name="Haridas S."/>
            <person name="Kuo A."/>
            <person name="Mondo S."/>
            <person name="Pangilinan J."/>
            <person name="Riley R."/>
            <person name="Labutti K."/>
            <person name="Andreopoulos B."/>
            <person name="Lipzen A."/>
            <person name="Chen C."/>
            <person name="Yanf M."/>
            <person name="Daum C."/>
            <person name="Ng V."/>
            <person name="Clum A."/>
            <person name="Ohm R."/>
            <person name="Martin F."/>
            <person name="Silar P."/>
            <person name="Natvig D."/>
            <person name="Lalanne C."/>
            <person name="Gautier V."/>
            <person name="Ament-Velasquez S.L."/>
            <person name="Kruys A."/>
            <person name="Hutchinson M.I."/>
            <person name="Powell A.J."/>
            <person name="Barry K."/>
            <person name="Miller A.N."/>
            <person name="Grigoriev I.V."/>
            <person name="Debuchy R."/>
            <person name="Gladieux P."/>
            <person name="Thoren M.H."/>
            <person name="Johannesson H."/>
        </authorList>
    </citation>
    <scope>NUCLEOTIDE SEQUENCE</scope>
    <source>
        <strain evidence="6">CBS 892.96</strain>
    </source>
</reference>
<protein>
    <submittedName>
        <fullName evidence="6">Thiol-specific monooxygenase</fullName>
    </submittedName>
</protein>
<evidence type="ECO:0000256" key="1">
    <source>
        <dbReference type="ARBA" id="ARBA00009183"/>
    </source>
</evidence>
<gene>
    <name evidence="6" type="ORF">QBC36DRAFT_244638</name>
</gene>
<dbReference type="PANTHER" id="PTHR23023">
    <property type="entry name" value="DIMETHYLANILINE MONOOXYGENASE"/>
    <property type="match status" value="1"/>
</dbReference>
<dbReference type="GO" id="GO:0004499">
    <property type="term" value="F:N,N-dimethylaniline monooxygenase activity"/>
    <property type="evidence" value="ECO:0007669"/>
    <property type="project" value="InterPro"/>
</dbReference>
<organism evidence="6 7">
    <name type="scientific">Triangularia setosa</name>
    <dbReference type="NCBI Taxonomy" id="2587417"/>
    <lineage>
        <taxon>Eukaryota</taxon>
        <taxon>Fungi</taxon>
        <taxon>Dikarya</taxon>
        <taxon>Ascomycota</taxon>
        <taxon>Pezizomycotina</taxon>
        <taxon>Sordariomycetes</taxon>
        <taxon>Sordariomycetidae</taxon>
        <taxon>Sordariales</taxon>
        <taxon>Podosporaceae</taxon>
        <taxon>Triangularia</taxon>
    </lineage>
</organism>
<reference evidence="6" key="1">
    <citation type="journal article" date="2023" name="Mol. Phylogenet. Evol.">
        <title>Genome-scale phylogeny and comparative genomics of the fungal order Sordariales.</title>
        <authorList>
            <person name="Hensen N."/>
            <person name="Bonometti L."/>
            <person name="Westerberg I."/>
            <person name="Brannstrom I.O."/>
            <person name="Guillou S."/>
            <person name="Cros-Aarteil S."/>
            <person name="Calhoun S."/>
            <person name="Haridas S."/>
            <person name="Kuo A."/>
            <person name="Mondo S."/>
            <person name="Pangilinan J."/>
            <person name="Riley R."/>
            <person name="LaButti K."/>
            <person name="Andreopoulos B."/>
            <person name="Lipzen A."/>
            <person name="Chen C."/>
            <person name="Yan M."/>
            <person name="Daum C."/>
            <person name="Ng V."/>
            <person name="Clum A."/>
            <person name="Steindorff A."/>
            <person name="Ohm R.A."/>
            <person name="Martin F."/>
            <person name="Silar P."/>
            <person name="Natvig D.O."/>
            <person name="Lalanne C."/>
            <person name="Gautier V."/>
            <person name="Ament-Velasquez S.L."/>
            <person name="Kruys A."/>
            <person name="Hutchinson M.I."/>
            <person name="Powell A.J."/>
            <person name="Barry K."/>
            <person name="Miller A.N."/>
            <person name="Grigoriev I.V."/>
            <person name="Debuchy R."/>
            <person name="Gladieux P."/>
            <person name="Hiltunen Thoren M."/>
            <person name="Johannesson H."/>
        </authorList>
    </citation>
    <scope>NUCLEOTIDE SEQUENCE</scope>
    <source>
        <strain evidence="6">CBS 892.96</strain>
    </source>
</reference>
<dbReference type="GO" id="GO:0050660">
    <property type="term" value="F:flavin adenine dinucleotide binding"/>
    <property type="evidence" value="ECO:0007669"/>
    <property type="project" value="InterPro"/>
</dbReference>
<dbReference type="Pfam" id="PF13450">
    <property type="entry name" value="NAD_binding_8"/>
    <property type="match status" value="1"/>
</dbReference>
<evidence type="ECO:0000313" key="7">
    <source>
        <dbReference type="Proteomes" id="UP001302321"/>
    </source>
</evidence>
<dbReference type="SUPFAM" id="SSF51905">
    <property type="entry name" value="FAD/NAD(P)-binding domain"/>
    <property type="match status" value="2"/>
</dbReference>
<dbReference type="AlphaFoldDB" id="A0AAN6W1S2"/>
<comment type="similarity">
    <text evidence="1">Belongs to the FMO family.</text>
</comment>